<sequence length="45" mass="5698">MNKLIQKVFKRSLWILLFVVWLLFFLMFLFGIIFIIGVWYYENYM</sequence>
<protein>
    <submittedName>
        <fullName evidence="2">Uncharacterized protein</fullName>
    </submittedName>
</protein>
<evidence type="ECO:0000313" key="2">
    <source>
        <dbReference type="EMBL" id="QCT04033.1"/>
    </source>
</evidence>
<gene>
    <name evidence="2" type="ORF">E6C60_3322</name>
</gene>
<dbReference type="EMBL" id="CP040396">
    <property type="protein sequence ID" value="QCT04033.1"/>
    <property type="molecule type" value="Genomic_DNA"/>
</dbReference>
<keyword evidence="1" id="KW-0472">Membrane</keyword>
<evidence type="ECO:0000313" key="3">
    <source>
        <dbReference type="Proteomes" id="UP000300879"/>
    </source>
</evidence>
<accession>A0A4P8XNM4</accession>
<evidence type="ECO:0000256" key="1">
    <source>
        <dbReference type="SAM" id="Phobius"/>
    </source>
</evidence>
<reference evidence="2 3" key="1">
    <citation type="submission" date="2019-05" db="EMBL/GenBank/DDBJ databases">
        <authorList>
            <person name="Chen C."/>
        </authorList>
    </citation>
    <scope>NUCLEOTIDE SEQUENCE [LARGE SCALE GENOMIC DNA]</scope>
    <source>
        <strain evidence="2 3">HB172198</strain>
    </source>
</reference>
<dbReference type="Proteomes" id="UP000300879">
    <property type="component" value="Chromosome"/>
</dbReference>
<dbReference type="KEGG" id="palo:E6C60_3322"/>
<keyword evidence="1" id="KW-1133">Transmembrane helix</keyword>
<feature type="transmembrane region" description="Helical" evidence="1">
    <location>
        <begin position="12"/>
        <end position="41"/>
    </location>
</feature>
<name>A0A4P8XNM4_9BACL</name>
<keyword evidence="3" id="KW-1185">Reference proteome</keyword>
<organism evidence="2 3">
    <name type="scientific">Paenibacillus algicola</name>
    <dbReference type="NCBI Taxonomy" id="2565926"/>
    <lineage>
        <taxon>Bacteria</taxon>
        <taxon>Bacillati</taxon>
        <taxon>Bacillota</taxon>
        <taxon>Bacilli</taxon>
        <taxon>Bacillales</taxon>
        <taxon>Paenibacillaceae</taxon>
        <taxon>Paenibacillus</taxon>
    </lineage>
</organism>
<dbReference type="AlphaFoldDB" id="A0A4P8XNM4"/>
<proteinExistence type="predicted"/>
<keyword evidence="1" id="KW-0812">Transmembrane</keyword>